<dbReference type="InterPro" id="IPR000669">
    <property type="entry name" value="Mannitol_DH"/>
</dbReference>
<keyword evidence="7" id="KW-1185">Reference proteome</keyword>
<dbReference type="PANTHER" id="PTHR30524">
    <property type="entry name" value="MANNITOL-1-PHOSPHATE 5-DEHYDROGENASE"/>
    <property type="match status" value="1"/>
</dbReference>
<comment type="caution">
    <text evidence="6">The sequence shown here is derived from an EMBL/GenBank/DDBJ whole genome shotgun (WGS) entry which is preliminary data.</text>
</comment>
<proteinExistence type="predicted"/>
<dbReference type="Pfam" id="PF01232">
    <property type="entry name" value="Mannitol_dh"/>
    <property type="match status" value="1"/>
</dbReference>
<protein>
    <submittedName>
        <fullName evidence="6">Mannitol-1-phosphate 5-dehydrogenase</fullName>
        <ecNumber evidence="6">1.1.1.17</ecNumber>
    </submittedName>
</protein>
<dbReference type="PRINTS" id="PR00084">
    <property type="entry name" value="MTLDHDRGNASE"/>
</dbReference>
<evidence type="ECO:0000256" key="3">
    <source>
        <dbReference type="ARBA" id="ARBA00048615"/>
    </source>
</evidence>
<evidence type="ECO:0000259" key="4">
    <source>
        <dbReference type="Pfam" id="PF01232"/>
    </source>
</evidence>
<dbReference type="NCBIfam" id="NF002652">
    <property type="entry name" value="PRK02318.2-5"/>
    <property type="match status" value="1"/>
</dbReference>
<evidence type="ECO:0000313" key="7">
    <source>
        <dbReference type="Proteomes" id="UP001281447"/>
    </source>
</evidence>
<dbReference type="InterPro" id="IPR013131">
    <property type="entry name" value="Mannitol_DH_N"/>
</dbReference>
<dbReference type="PANTHER" id="PTHR30524:SF0">
    <property type="entry name" value="ALTRONATE OXIDOREDUCTASE-RELATED"/>
    <property type="match status" value="1"/>
</dbReference>
<evidence type="ECO:0000259" key="5">
    <source>
        <dbReference type="Pfam" id="PF08125"/>
    </source>
</evidence>
<dbReference type="SUPFAM" id="SSF51735">
    <property type="entry name" value="NAD(P)-binding Rossmann-fold domains"/>
    <property type="match status" value="1"/>
</dbReference>
<organism evidence="6 7">
    <name type="scientific">Tigheibacillus halophilus</name>
    <dbReference type="NCBI Taxonomy" id="361280"/>
    <lineage>
        <taxon>Bacteria</taxon>
        <taxon>Bacillati</taxon>
        <taxon>Bacillota</taxon>
        <taxon>Bacilli</taxon>
        <taxon>Bacillales</taxon>
        <taxon>Bacillaceae</taxon>
        <taxon>Tigheibacillus</taxon>
    </lineage>
</organism>
<gene>
    <name evidence="6" type="ORF">RWE15_19440</name>
</gene>
<sequence>MQAVHFGAGNIGRGFIGTLLYQAGYHTTFVDVNEAVIAEINRKKQYEVVLAAEQKESLMVKNVSGINSVAKPEAVVEAIAQADIITTAVGPNILAVISELITEGLRKRLETNQQPVNIIACENMVGGSSLLKEKVYARLNDQDQAAFSNHFGFPNAAVDRIVPNQTNEDMLTVSVEPYFEWVVEKPAIKGEIPVIPGITYVEDLAPYIERKLFTVNTGHTVPAYVGHLLGYETINEAMKDEGVQEVIEGALGGIR</sequence>
<keyword evidence="2" id="KW-0520">NAD</keyword>
<dbReference type="Gene3D" id="3.40.50.720">
    <property type="entry name" value="NAD(P)-binding Rossmann-like Domain"/>
    <property type="match status" value="1"/>
</dbReference>
<evidence type="ECO:0000256" key="2">
    <source>
        <dbReference type="ARBA" id="ARBA00023027"/>
    </source>
</evidence>
<dbReference type="Proteomes" id="UP001281447">
    <property type="component" value="Unassembled WGS sequence"/>
</dbReference>
<dbReference type="Gene3D" id="1.10.1040.10">
    <property type="entry name" value="N-(1-d-carboxylethyl)-l-norvaline Dehydrogenase, domain 2"/>
    <property type="match status" value="1"/>
</dbReference>
<dbReference type="GO" id="GO:0008926">
    <property type="term" value="F:mannitol-1-phosphate 5-dehydrogenase activity"/>
    <property type="evidence" value="ECO:0007669"/>
    <property type="project" value="UniProtKB-EC"/>
</dbReference>
<feature type="domain" description="Mannitol dehydrogenase C-terminal" evidence="5">
    <location>
        <begin position="203"/>
        <end position="251"/>
    </location>
</feature>
<dbReference type="InterPro" id="IPR013328">
    <property type="entry name" value="6PGD_dom2"/>
</dbReference>
<dbReference type="EMBL" id="JAWDIP010000004">
    <property type="protein sequence ID" value="MDY0396134.1"/>
    <property type="molecule type" value="Genomic_DNA"/>
</dbReference>
<accession>A0ABU5C9W9</accession>
<name>A0ABU5C9W9_9BACI</name>
<dbReference type="Pfam" id="PF08125">
    <property type="entry name" value="Mannitol_dh_C"/>
    <property type="match status" value="1"/>
</dbReference>
<keyword evidence="1 6" id="KW-0560">Oxidoreductase</keyword>
<dbReference type="InterPro" id="IPR036291">
    <property type="entry name" value="NAD(P)-bd_dom_sf"/>
</dbReference>
<dbReference type="InterPro" id="IPR008927">
    <property type="entry name" value="6-PGluconate_DH-like_C_sf"/>
</dbReference>
<comment type="catalytic activity">
    <reaction evidence="3">
        <text>D-mannitol 1-phosphate + NAD(+) = beta-D-fructose 6-phosphate + NADH + H(+)</text>
        <dbReference type="Rhea" id="RHEA:19661"/>
        <dbReference type="ChEBI" id="CHEBI:15378"/>
        <dbReference type="ChEBI" id="CHEBI:57540"/>
        <dbReference type="ChEBI" id="CHEBI:57634"/>
        <dbReference type="ChEBI" id="CHEBI:57945"/>
        <dbReference type="ChEBI" id="CHEBI:61381"/>
        <dbReference type="EC" id="1.1.1.17"/>
    </reaction>
</comment>
<dbReference type="InterPro" id="IPR013118">
    <property type="entry name" value="Mannitol_DH_C"/>
</dbReference>
<dbReference type="EC" id="1.1.1.17" evidence="6"/>
<dbReference type="SUPFAM" id="SSF48179">
    <property type="entry name" value="6-phosphogluconate dehydrogenase C-terminal domain-like"/>
    <property type="match status" value="1"/>
</dbReference>
<evidence type="ECO:0000256" key="1">
    <source>
        <dbReference type="ARBA" id="ARBA00023002"/>
    </source>
</evidence>
<evidence type="ECO:0000313" key="6">
    <source>
        <dbReference type="EMBL" id="MDY0396134.1"/>
    </source>
</evidence>
<feature type="domain" description="Mannitol dehydrogenase N-terminal" evidence="4">
    <location>
        <begin position="1"/>
        <end position="195"/>
    </location>
</feature>
<reference evidence="6 7" key="1">
    <citation type="submission" date="2023-10" db="EMBL/GenBank/DDBJ databases">
        <title>Virgibacillus halophilus 5B73C genome.</title>
        <authorList>
            <person name="Miliotis G."/>
            <person name="Sengupta P."/>
            <person name="Hameed A."/>
            <person name="Chuvochina M."/>
            <person name="Mcdonagh F."/>
            <person name="Simpson A.C."/>
            <person name="Singh N.K."/>
            <person name="Rekha P.D."/>
            <person name="Raman K."/>
            <person name="Hugenholtz P."/>
            <person name="Venkateswaran K."/>
        </authorList>
    </citation>
    <scope>NUCLEOTIDE SEQUENCE [LARGE SCALE GENOMIC DNA]</scope>
    <source>
        <strain evidence="6 7">5B73C</strain>
    </source>
</reference>